<dbReference type="CDD" id="cd02021">
    <property type="entry name" value="GntK"/>
    <property type="match status" value="1"/>
</dbReference>
<dbReference type="PANTHER" id="PTHR43442:SF3">
    <property type="entry name" value="GLUCONOKINASE-RELATED"/>
    <property type="match status" value="1"/>
</dbReference>
<gene>
    <name evidence="11" type="ORF">SAMN05444340_105145</name>
</gene>
<sequence>MRALRSEPEQRISVQGRQWMQQDGSYPHDPGAWSARSVLVMGVCGTGKSTIGKALAEALGAAFLDADDYHAPDAVARMRRGEPLTDAHRWAWLDRIADAAAAVPGRAVIGCSALKRAYRDRLSARLGPLCIVYLHGDRALVSRRMAGRPDHFMPRSLIDSQFGDLEPPRGADVLRTDIDRPISDIVAEACAFAGGAARRGA</sequence>
<comment type="similarity">
    <text evidence="2 9">Belongs to the gluconokinase GntK/GntV family.</text>
</comment>
<accession>A0A1H3IMQ3</accession>
<dbReference type="GO" id="GO:0046316">
    <property type="term" value="F:gluconokinase activity"/>
    <property type="evidence" value="ECO:0007669"/>
    <property type="project" value="UniProtKB-EC"/>
</dbReference>
<organism evidence="11 12">
    <name type="scientific">Citreimonas salinaria</name>
    <dbReference type="NCBI Taxonomy" id="321339"/>
    <lineage>
        <taxon>Bacteria</taxon>
        <taxon>Pseudomonadati</taxon>
        <taxon>Pseudomonadota</taxon>
        <taxon>Alphaproteobacteria</taxon>
        <taxon>Rhodobacterales</taxon>
        <taxon>Roseobacteraceae</taxon>
        <taxon>Citreimonas</taxon>
    </lineage>
</organism>
<dbReference type="InterPro" id="IPR027417">
    <property type="entry name" value="P-loop_NTPase"/>
</dbReference>
<evidence type="ECO:0000256" key="1">
    <source>
        <dbReference type="ARBA" id="ARBA00004761"/>
    </source>
</evidence>
<evidence type="ECO:0000256" key="4">
    <source>
        <dbReference type="ARBA" id="ARBA00022679"/>
    </source>
</evidence>
<dbReference type="Gene3D" id="3.40.50.300">
    <property type="entry name" value="P-loop containing nucleotide triphosphate hydrolases"/>
    <property type="match status" value="1"/>
</dbReference>
<dbReference type="EC" id="2.7.1.12" evidence="3 9"/>
<dbReference type="NCBIfam" id="TIGR01313">
    <property type="entry name" value="therm_gnt_kin"/>
    <property type="match status" value="1"/>
</dbReference>
<keyword evidence="12" id="KW-1185">Reference proteome</keyword>
<evidence type="ECO:0000313" key="11">
    <source>
        <dbReference type="EMBL" id="SDY28635.1"/>
    </source>
</evidence>
<dbReference type="Pfam" id="PF13671">
    <property type="entry name" value="AAA_33"/>
    <property type="match status" value="1"/>
</dbReference>
<dbReference type="STRING" id="321339.SAMN05444340_105145"/>
<evidence type="ECO:0000256" key="5">
    <source>
        <dbReference type="ARBA" id="ARBA00022741"/>
    </source>
</evidence>
<dbReference type="Proteomes" id="UP000199286">
    <property type="component" value="Unassembled WGS sequence"/>
</dbReference>
<comment type="catalytic activity">
    <reaction evidence="8 9">
        <text>D-gluconate + ATP = 6-phospho-D-gluconate + ADP + H(+)</text>
        <dbReference type="Rhea" id="RHEA:19433"/>
        <dbReference type="ChEBI" id="CHEBI:15378"/>
        <dbReference type="ChEBI" id="CHEBI:18391"/>
        <dbReference type="ChEBI" id="CHEBI:30616"/>
        <dbReference type="ChEBI" id="CHEBI:58759"/>
        <dbReference type="ChEBI" id="CHEBI:456216"/>
        <dbReference type="EC" id="2.7.1.12"/>
    </reaction>
</comment>
<keyword evidence="7 9" id="KW-0067">ATP-binding</keyword>
<keyword evidence="6 9" id="KW-0418">Kinase</keyword>
<dbReference type="AlphaFoldDB" id="A0A1H3IMQ3"/>
<evidence type="ECO:0000256" key="7">
    <source>
        <dbReference type="ARBA" id="ARBA00022840"/>
    </source>
</evidence>
<protein>
    <recommendedName>
        <fullName evidence="3 9">Gluconokinase</fullName>
        <ecNumber evidence="3 9">2.7.1.12</ecNumber>
    </recommendedName>
</protein>
<evidence type="ECO:0000256" key="6">
    <source>
        <dbReference type="ARBA" id="ARBA00022777"/>
    </source>
</evidence>
<feature type="region of interest" description="Disordered" evidence="10">
    <location>
        <begin position="1"/>
        <end position="27"/>
    </location>
</feature>
<dbReference type="GO" id="GO:0005524">
    <property type="term" value="F:ATP binding"/>
    <property type="evidence" value="ECO:0007669"/>
    <property type="project" value="UniProtKB-KW"/>
</dbReference>
<evidence type="ECO:0000256" key="8">
    <source>
        <dbReference type="ARBA" id="ARBA00048090"/>
    </source>
</evidence>
<dbReference type="SUPFAM" id="SSF52540">
    <property type="entry name" value="P-loop containing nucleoside triphosphate hydrolases"/>
    <property type="match status" value="1"/>
</dbReference>
<evidence type="ECO:0000256" key="3">
    <source>
        <dbReference type="ARBA" id="ARBA00012054"/>
    </source>
</evidence>
<name>A0A1H3IMQ3_9RHOB</name>
<reference evidence="11 12" key="1">
    <citation type="submission" date="2016-10" db="EMBL/GenBank/DDBJ databases">
        <authorList>
            <person name="de Groot N.N."/>
        </authorList>
    </citation>
    <scope>NUCLEOTIDE SEQUENCE [LARGE SCALE GENOMIC DNA]</scope>
    <source>
        <strain evidence="11 12">DSM 26880</strain>
    </source>
</reference>
<keyword evidence="5 9" id="KW-0547">Nucleotide-binding</keyword>
<comment type="pathway">
    <text evidence="1">Carbohydrate acid metabolism.</text>
</comment>
<dbReference type="GO" id="GO:0005737">
    <property type="term" value="C:cytoplasm"/>
    <property type="evidence" value="ECO:0007669"/>
    <property type="project" value="TreeGrafter"/>
</dbReference>
<dbReference type="GO" id="GO:0005975">
    <property type="term" value="P:carbohydrate metabolic process"/>
    <property type="evidence" value="ECO:0007669"/>
    <property type="project" value="InterPro"/>
</dbReference>
<feature type="compositionally biased region" description="Basic and acidic residues" evidence="10">
    <location>
        <begin position="1"/>
        <end position="10"/>
    </location>
</feature>
<evidence type="ECO:0000313" key="12">
    <source>
        <dbReference type="Proteomes" id="UP000199286"/>
    </source>
</evidence>
<proteinExistence type="inferred from homology"/>
<dbReference type="PANTHER" id="PTHR43442">
    <property type="entry name" value="GLUCONOKINASE-RELATED"/>
    <property type="match status" value="1"/>
</dbReference>
<feature type="compositionally biased region" description="Polar residues" evidence="10">
    <location>
        <begin position="12"/>
        <end position="24"/>
    </location>
</feature>
<keyword evidence="4 9" id="KW-0808">Transferase</keyword>
<evidence type="ECO:0000256" key="2">
    <source>
        <dbReference type="ARBA" id="ARBA00008420"/>
    </source>
</evidence>
<dbReference type="InterPro" id="IPR006001">
    <property type="entry name" value="Therm_gnt_kin"/>
</dbReference>
<dbReference type="EMBL" id="FNPF01000005">
    <property type="protein sequence ID" value="SDY28635.1"/>
    <property type="molecule type" value="Genomic_DNA"/>
</dbReference>
<evidence type="ECO:0000256" key="10">
    <source>
        <dbReference type="SAM" id="MobiDB-lite"/>
    </source>
</evidence>
<evidence type="ECO:0000256" key="9">
    <source>
        <dbReference type="RuleBase" id="RU363066"/>
    </source>
</evidence>